<evidence type="ECO:0000313" key="2">
    <source>
        <dbReference type="Proteomes" id="UP000264071"/>
    </source>
</evidence>
<proteinExistence type="predicted"/>
<organism evidence="1 2">
    <name type="scientific">Gemmatimonas aurantiaca</name>
    <dbReference type="NCBI Taxonomy" id="173480"/>
    <lineage>
        <taxon>Bacteria</taxon>
        <taxon>Pseudomonadati</taxon>
        <taxon>Gemmatimonadota</taxon>
        <taxon>Gemmatimonadia</taxon>
        <taxon>Gemmatimonadales</taxon>
        <taxon>Gemmatimonadaceae</taxon>
        <taxon>Gemmatimonas</taxon>
    </lineage>
</organism>
<reference evidence="1 2" key="1">
    <citation type="journal article" date="2018" name="Nat. Biotechnol.">
        <title>A standardized bacterial taxonomy based on genome phylogeny substantially revises the tree of life.</title>
        <authorList>
            <person name="Parks D.H."/>
            <person name="Chuvochina M."/>
            <person name="Waite D.W."/>
            <person name="Rinke C."/>
            <person name="Skarshewski A."/>
            <person name="Chaumeil P.A."/>
            <person name="Hugenholtz P."/>
        </authorList>
    </citation>
    <scope>NUCLEOTIDE SEQUENCE [LARGE SCALE GENOMIC DNA]</scope>
    <source>
        <strain evidence="1">UBA8844</strain>
    </source>
</reference>
<dbReference type="Proteomes" id="UP000264071">
    <property type="component" value="Unassembled WGS sequence"/>
</dbReference>
<dbReference type="AlphaFoldDB" id="A0A3D4V493"/>
<evidence type="ECO:0008006" key="3">
    <source>
        <dbReference type="Google" id="ProtNLM"/>
    </source>
</evidence>
<gene>
    <name evidence="1" type="ORF">DGD08_01860</name>
</gene>
<protein>
    <recommendedName>
        <fullName evidence="3">DUF4157 domain-containing protein</fullName>
    </recommendedName>
</protein>
<comment type="caution">
    <text evidence="1">The sequence shown here is derived from an EMBL/GenBank/DDBJ whole genome shotgun (WGS) entry which is preliminary data.</text>
</comment>
<name>A0A3D4V493_9BACT</name>
<accession>A0A3D4V493</accession>
<evidence type="ECO:0000313" key="1">
    <source>
        <dbReference type="EMBL" id="HCT55939.1"/>
    </source>
</evidence>
<sequence>MSTSKIMVVEGIRVRATTNARVPRAITWLRYLPRRVNDWALRHTGRTPLPEHLRPSRLTLGVTLGVHMRFSEDGPDVSPQLFTHEFQHVLQRKRLGFWEYYRRYLVDLVRDGYDHDHDLEREAREYARDNAARFARYCDMLPRRSGHLNDQQAA</sequence>
<dbReference type="EMBL" id="DPIY01000002">
    <property type="protein sequence ID" value="HCT55939.1"/>
    <property type="molecule type" value="Genomic_DNA"/>
</dbReference>